<evidence type="ECO:0000256" key="5">
    <source>
        <dbReference type="ARBA" id="ARBA00023002"/>
    </source>
</evidence>
<evidence type="ECO:0000256" key="1">
    <source>
        <dbReference type="ARBA" id="ARBA00004167"/>
    </source>
</evidence>
<dbReference type="Proteomes" id="UP001465668">
    <property type="component" value="Unassembled WGS sequence"/>
</dbReference>
<feature type="compositionally biased region" description="Low complexity" evidence="7">
    <location>
        <begin position="230"/>
        <end position="241"/>
    </location>
</feature>
<dbReference type="PROSITE" id="PS51387">
    <property type="entry name" value="FAD_PCMH"/>
    <property type="match status" value="1"/>
</dbReference>
<comment type="subcellular location">
    <subcellularLocation>
        <location evidence="1">Membrane</location>
        <topology evidence="1">Single-pass membrane protein</topology>
    </subcellularLocation>
</comment>
<evidence type="ECO:0000256" key="7">
    <source>
        <dbReference type="SAM" id="MobiDB-lite"/>
    </source>
</evidence>
<proteinExistence type="predicted"/>
<dbReference type="PANTHER" id="PTHR10801:SF0">
    <property type="entry name" value="DELTA(24)-STEROL REDUCTASE"/>
    <property type="match status" value="1"/>
</dbReference>
<gene>
    <name evidence="10" type="ORF">SCAR479_08325</name>
</gene>
<dbReference type="InterPro" id="IPR016166">
    <property type="entry name" value="FAD-bd_PCMH"/>
</dbReference>
<evidence type="ECO:0000256" key="4">
    <source>
        <dbReference type="ARBA" id="ARBA00022989"/>
    </source>
</evidence>
<evidence type="ECO:0000256" key="3">
    <source>
        <dbReference type="ARBA" id="ARBA00022692"/>
    </source>
</evidence>
<evidence type="ECO:0000259" key="9">
    <source>
        <dbReference type="PROSITE" id="PS51387"/>
    </source>
</evidence>
<keyword evidence="6" id="KW-0472">Membrane</keyword>
<evidence type="ECO:0000313" key="10">
    <source>
        <dbReference type="EMBL" id="KAK9775051.1"/>
    </source>
</evidence>
<organism evidence="10 11">
    <name type="scientific">Seiridium cardinale</name>
    <dbReference type="NCBI Taxonomy" id="138064"/>
    <lineage>
        <taxon>Eukaryota</taxon>
        <taxon>Fungi</taxon>
        <taxon>Dikarya</taxon>
        <taxon>Ascomycota</taxon>
        <taxon>Pezizomycotina</taxon>
        <taxon>Sordariomycetes</taxon>
        <taxon>Xylariomycetidae</taxon>
        <taxon>Amphisphaeriales</taxon>
        <taxon>Sporocadaceae</taxon>
        <taxon>Seiridium</taxon>
    </lineage>
</organism>
<reference evidence="10 11" key="1">
    <citation type="submission" date="2024-02" db="EMBL/GenBank/DDBJ databases">
        <title>First draft genome assembly of two strains of Seiridium cardinale.</title>
        <authorList>
            <person name="Emiliani G."/>
            <person name="Scali E."/>
        </authorList>
    </citation>
    <scope>NUCLEOTIDE SEQUENCE [LARGE SCALE GENOMIC DNA]</scope>
    <source>
        <strain evidence="10 11">BM-138-000479</strain>
    </source>
</reference>
<dbReference type="PANTHER" id="PTHR10801">
    <property type="entry name" value="24-DEHYDROCHOLESTEROL REDUCTASE"/>
    <property type="match status" value="1"/>
</dbReference>
<dbReference type="InterPro" id="IPR016169">
    <property type="entry name" value="FAD-bd_PCMH_sub2"/>
</dbReference>
<protein>
    <recommendedName>
        <fullName evidence="2">Delta(24)-sterol reductase</fullName>
        <ecNumber evidence="2">1.3.1.72</ecNumber>
    </recommendedName>
</protein>
<feature type="domain" description="FAD-binding PCMH-type" evidence="9">
    <location>
        <begin position="566"/>
        <end position="752"/>
    </location>
</feature>
<dbReference type="SUPFAM" id="SSF56176">
    <property type="entry name" value="FAD-binding/transporter-associated domain-like"/>
    <property type="match status" value="1"/>
</dbReference>
<keyword evidence="5" id="KW-0560">Oxidoreductase</keyword>
<evidence type="ECO:0000256" key="8">
    <source>
        <dbReference type="SAM" id="SignalP"/>
    </source>
</evidence>
<keyword evidence="8" id="KW-0732">Signal</keyword>
<evidence type="ECO:0000256" key="6">
    <source>
        <dbReference type="ARBA" id="ARBA00023136"/>
    </source>
</evidence>
<sequence length="1080" mass="116385">MRLFGPVLVVFGLFEAVASAKCSNDKCLRAVNSAPARSRISDCESLFRVTVTPSTQYVVSLNEKALLIWLLSTITETVSVTSTGTTVQTTVATTTVTVSAVASKRWEEQRSALNILLRRAPPQTSSSVTAAQKTPSYASACASPAAYSSACSCLGVKHTTITASAPKTTTTVSVKKTATVTKIATIVTTETYVVVSNSTGGFSNSTRAAFTNSTALATSSLNSTLSHLSSSTSEGLTTSSDLSDEGSTIVSSNIPSTTRLASSDSHETSETTTLSSKVGAFANSTTSAIFGNSTSSIEISNSAAPFLNGSSTTADAHTSSDLPSVTSVVAALNATSTGRLLNSTAPMTWNATVPSTQVHAANTTSAPFLNATAPAGLVGNTTSAPFLNATSASFLNASTTAPFLNATSAPILNVTTSAPFLNATAVPWLNTTQPPVANSTAAPYLNLTSVRFSNTSTPAATPTSTSTLDLSCGETTPPFLLQVSQPSSVFNGWYAKISGDQILFSSSANHSDKFSVESSGHLCAVGYFGESGTPAIAIVETKDSLSGSAVYFVDGHRLTNLTELGYGALDCAVDDDLACQAQDMSHWVACGLGLDISSDGSQNVVVDNWNCSSVSLSAVTRASQRRADNTVDTSRLNHVLQVDPKTKTALVEPNVSMDALVKASLKSSLVPLVVMEFPNITVGGGFSGSSGESSSFRYGPFDSTINWIEIVLPNGDVERASKTEKPDLFWGAASGFGTLGVVTLLEVQLKDSRPYVELTYYTFQTVPSASKRTQELLQDTSIDYIDGIVFSPTRAIICIGRLVNELPNSASPLHFTRRKDPWFYQYVKKRTKNSSKPVTDYIQIRDYLFRYDRGGFWVAEYAFKYFLTPFNRVTRSALDRFLRAKVMYAALHKSQLSDDYIIQDVGVPYEGVDEFQKWLDANLRTYPLWLCPLRIRRDAPNSRYGLHAGFSDPDTPEHLMNFGIWGPGSLDHGKFLRQNKDLEKKVQELGGKKWLYAHAYYTEDEFWAAYDRESYDDLRRRYSAAYLPSVYDKVKVDIDAEGQRKKPFRGIRPLQGLYGVYKAWRGGDYLLTKGSSTQRQ</sequence>
<feature type="signal peptide" evidence="8">
    <location>
        <begin position="1"/>
        <end position="20"/>
    </location>
</feature>
<dbReference type="Pfam" id="PF01565">
    <property type="entry name" value="FAD_binding_4"/>
    <property type="match status" value="1"/>
</dbReference>
<comment type="caution">
    <text evidence="10">The sequence shown here is derived from an EMBL/GenBank/DDBJ whole genome shotgun (WGS) entry which is preliminary data.</text>
</comment>
<dbReference type="InterPro" id="IPR036318">
    <property type="entry name" value="FAD-bd_PCMH-like_sf"/>
</dbReference>
<keyword evidence="11" id="KW-1185">Reference proteome</keyword>
<dbReference type="EC" id="1.3.1.72" evidence="2"/>
<feature type="compositionally biased region" description="Polar residues" evidence="7">
    <location>
        <begin position="245"/>
        <end position="261"/>
    </location>
</feature>
<dbReference type="EMBL" id="JARVKM010000037">
    <property type="protein sequence ID" value="KAK9775051.1"/>
    <property type="molecule type" value="Genomic_DNA"/>
</dbReference>
<feature type="region of interest" description="Disordered" evidence="7">
    <location>
        <begin position="230"/>
        <end position="274"/>
    </location>
</feature>
<evidence type="ECO:0000256" key="2">
    <source>
        <dbReference type="ARBA" id="ARBA00012405"/>
    </source>
</evidence>
<keyword evidence="4" id="KW-1133">Transmembrane helix</keyword>
<dbReference type="Gene3D" id="3.30.465.10">
    <property type="match status" value="1"/>
</dbReference>
<feature type="chain" id="PRO_5047089893" description="Delta(24)-sterol reductase" evidence="8">
    <location>
        <begin position="21"/>
        <end position="1080"/>
    </location>
</feature>
<dbReference type="InterPro" id="IPR006094">
    <property type="entry name" value="Oxid_FAD_bind_N"/>
</dbReference>
<dbReference type="InterPro" id="IPR040165">
    <property type="entry name" value="Diminuto-like"/>
</dbReference>
<name>A0ABR2XMK6_9PEZI</name>
<accession>A0ABR2XMK6</accession>
<keyword evidence="3" id="KW-0812">Transmembrane</keyword>
<evidence type="ECO:0000313" key="11">
    <source>
        <dbReference type="Proteomes" id="UP001465668"/>
    </source>
</evidence>